<protein>
    <submittedName>
        <fullName evidence="1">Uncharacterized protein</fullName>
    </submittedName>
</protein>
<name>A0A0L0CTX3_LUCCU</name>
<organism evidence="1 2">
    <name type="scientific">Lucilia cuprina</name>
    <name type="common">Green bottle fly</name>
    <name type="synonym">Australian sheep blowfly</name>
    <dbReference type="NCBI Taxonomy" id="7375"/>
    <lineage>
        <taxon>Eukaryota</taxon>
        <taxon>Metazoa</taxon>
        <taxon>Ecdysozoa</taxon>
        <taxon>Arthropoda</taxon>
        <taxon>Hexapoda</taxon>
        <taxon>Insecta</taxon>
        <taxon>Pterygota</taxon>
        <taxon>Neoptera</taxon>
        <taxon>Endopterygota</taxon>
        <taxon>Diptera</taxon>
        <taxon>Brachycera</taxon>
        <taxon>Muscomorpha</taxon>
        <taxon>Oestroidea</taxon>
        <taxon>Calliphoridae</taxon>
        <taxon>Luciliinae</taxon>
        <taxon>Lucilia</taxon>
    </lineage>
</organism>
<reference evidence="1 2" key="1">
    <citation type="journal article" date="2015" name="Nat. Commun.">
        <title>Lucilia cuprina genome unlocks parasitic fly biology to underpin future interventions.</title>
        <authorList>
            <person name="Anstead C.A."/>
            <person name="Korhonen P.K."/>
            <person name="Young N.D."/>
            <person name="Hall R.S."/>
            <person name="Jex A.R."/>
            <person name="Murali S.C."/>
            <person name="Hughes D.S."/>
            <person name="Lee S.F."/>
            <person name="Perry T."/>
            <person name="Stroehlein A.J."/>
            <person name="Ansell B.R."/>
            <person name="Breugelmans B."/>
            <person name="Hofmann A."/>
            <person name="Qu J."/>
            <person name="Dugan S."/>
            <person name="Lee S.L."/>
            <person name="Chao H."/>
            <person name="Dinh H."/>
            <person name="Han Y."/>
            <person name="Doddapaneni H.V."/>
            <person name="Worley K.C."/>
            <person name="Muzny D.M."/>
            <person name="Ioannidis P."/>
            <person name="Waterhouse R.M."/>
            <person name="Zdobnov E.M."/>
            <person name="James P.J."/>
            <person name="Bagnall N.H."/>
            <person name="Kotze A.C."/>
            <person name="Gibbs R.A."/>
            <person name="Richards S."/>
            <person name="Batterham P."/>
            <person name="Gasser R.B."/>
        </authorList>
    </citation>
    <scope>NUCLEOTIDE SEQUENCE [LARGE SCALE GENOMIC DNA]</scope>
    <source>
        <strain evidence="1 2">LS</strain>
        <tissue evidence="1">Full body</tissue>
    </source>
</reference>
<dbReference type="AlphaFoldDB" id="A0A0L0CTX3"/>
<comment type="caution">
    <text evidence="1">The sequence shown here is derived from an EMBL/GenBank/DDBJ whole genome shotgun (WGS) entry which is preliminary data.</text>
</comment>
<evidence type="ECO:0000313" key="2">
    <source>
        <dbReference type="Proteomes" id="UP000037069"/>
    </source>
</evidence>
<sequence length="169" mass="19582">MFCSSWGWLEGCQFHKNCSCHFVLHSLLAFVDHSSSFFPWLPFLFVCVIVNDDHGDCIVGKYYTSSTVNVHQGIPTDRNKTQKTETLKITKNQQFTIARVKYLVIQKEEKLRELRTLLKIVEIARLFRLDPIQLYPMNRAFGLILTLNLDSFGSTINSCKLRLRALHTI</sequence>
<proteinExistence type="predicted"/>
<dbReference type="EMBL" id="JRES01000027">
    <property type="protein sequence ID" value="KNC34834.1"/>
    <property type="molecule type" value="Genomic_DNA"/>
</dbReference>
<gene>
    <name evidence="1" type="ORF">FF38_06770</name>
</gene>
<accession>A0A0L0CTX3</accession>
<evidence type="ECO:0000313" key="1">
    <source>
        <dbReference type="EMBL" id="KNC34834.1"/>
    </source>
</evidence>
<dbReference type="Proteomes" id="UP000037069">
    <property type="component" value="Unassembled WGS sequence"/>
</dbReference>
<keyword evidence="2" id="KW-1185">Reference proteome</keyword>